<dbReference type="OrthoDB" id="3172332at2759"/>
<dbReference type="PROSITE" id="PS00463">
    <property type="entry name" value="ZN2_CY6_FUNGAL_1"/>
    <property type="match status" value="1"/>
</dbReference>
<dbReference type="PANTHER" id="PTHR36206:SF4">
    <property type="entry name" value="HYPOTHETICAL CONSERVED PROTEIN (EUROFUNG)-RELATED"/>
    <property type="match status" value="1"/>
</dbReference>
<comment type="caution">
    <text evidence="9">The sequence shown here is derived from an EMBL/GenBank/DDBJ whole genome shotgun (WGS) entry which is preliminary data.</text>
</comment>
<feature type="region of interest" description="Disordered" evidence="7">
    <location>
        <begin position="105"/>
        <end position="133"/>
    </location>
</feature>
<dbReference type="SUPFAM" id="SSF57701">
    <property type="entry name" value="Zn2/Cys6 DNA-binding domain"/>
    <property type="match status" value="1"/>
</dbReference>
<evidence type="ECO:0000256" key="4">
    <source>
        <dbReference type="ARBA" id="ARBA00023125"/>
    </source>
</evidence>
<gene>
    <name evidence="9" type="ORF">IFR04_015295</name>
</gene>
<dbReference type="PROSITE" id="PS50048">
    <property type="entry name" value="ZN2_CY6_FUNGAL_2"/>
    <property type="match status" value="1"/>
</dbReference>
<evidence type="ECO:0000256" key="7">
    <source>
        <dbReference type="SAM" id="MobiDB-lite"/>
    </source>
</evidence>
<reference evidence="9" key="1">
    <citation type="submission" date="2021-02" db="EMBL/GenBank/DDBJ databases">
        <title>Genome sequence Cadophora malorum strain M34.</title>
        <authorList>
            <person name="Stefanovic E."/>
            <person name="Vu D."/>
            <person name="Scully C."/>
            <person name="Dijksterhuis J."/>
            <person name="Roader J."/>
            <person name="Houbraken J."/>
        </authorList>
    </citation>
    <scope>NUCLEOTIDE SEQUENCE</scope>
    <source>
        <strain evidence="9">M34</strain>
    </source>
</reference>
<keyword evidence="1" id="KW-0479">Metal-binding</keyword>
<evidence type="ECO:0000256" key="1">
    <source>
        <dbReference type="ARBA" id="ARBA00022723"/>
    </source>
</evidence>
<sequence>MLDFVMYTKPGAPWAKEDLQSTSNNSSETQVAHLHPLTPTRITLGTNSSQSGAVSGPKSIITRTSGPKVKSGCSTCKKRRVKCDETKPQCHRCCKFGRVCPGYTQEESKRASPTPQAKARKISTDVSKSASPPHLKLSRQVSEVLFQTADEFLAFNHFCAESSRGPSDILESSAWNRIALQASHQYSFFRNAIFTIGSLSKNIEDALKDDISPSMGSKLWNSQPTWLQRDNDFALRQYNKFLRDSRQALLSGAKAPRLALIICLLVIRIENLQWHFMQGLSNIYRGVQLFDSLVLTEGPITKRKVSSSIAEDETVQRFRMLEVEANMLFDPFPTSHYRILNSEDEARTSQMPHSFTSIEEAKHYLDLLAHQARHFIVAARPMKLSLWKLDRETIHTDLLAPVRKCKFNNPSPFPIPADPNLYTSLSIHVHSLFTWKRSFRPLISTTTPSSTNYLPALLLSIHAEAQTINLLTAFSTTQLIYDSHLSSFQEIVTQSRSFLNHPESKPFLSYVADSALSGLIGPLRLVAEKCRHRALRREAISLLCSRPWREGIWWSCSGAQLSAWLMLVEEAGVSDDEPGVPEWTRVRLLEVEIWEEGSVTTLKAVCVRENGKFEFGEWVWMVGGEEGKFVFRDQGGGPAEIAGEGFGDEGRL</sequence>
<keyword evidence="5" id="KW-0804">Transcription</keyword>
<dbReference type="GO" id="GO:0003677">
    <property type="term" value="F:DNA binding"/>
    <property type="evidence" value="ECO:0007669"/>
    <property type="project" value="UniProtKB-KW"/>
</dbReference>
<name>A0A8H7T1M8_9HELO</name>
<dbReference type="GO" id="GO:0008270">
    <property type="term" value="F:zinc ion binding"/>
    <property type="evidence" value="ECO:0007669"/>
    <property type="project" value="InterPro"/>
</dbReference>
<dbReference type="EMBL" id="JAFJYH010000460">
    <property type="protein sequence ID" value="KAG4411577.1"/>
    <property type="molecule type" value="Genomic_DNA"/>
</dbReference>
<dbReference type="AlphaFoldDB" id="A0A8H7T1M8"/>
<evidence type="ECO:0000256" key="3">
    <source>
        <dbReference type="ARBA" id="ARBA00023015"/>
    </source>
</evidence>
<dbReference type="Pfam" id="PF00172">
    <property type="entry name" value="Zn_clus"/>
    <property type="match status" value="1"/>
</dbReference>
<dbReference type="InterPro" id="IPR036864">
    <property type="entry name" value="Zn2-C6_fun-type_DNA-bd_sf"/>
</dbReference>
<evidence type="ECO:0000256" key="6">
    <source>
        <dbReference type="ARBA" id="ARBA00023242"/>
    </source>
</evidence>
<dbReference type="InterPro" id="IPR001138">
    <property type="entry name" value="Zn2Cys6_DnaBD"/>
</dbReference>
<dbReference type="PANTHER" id="PTHR36206">
    <property type="entry name" value="ASPERCRYPTIN BIOSYNTHESIS CLUSTER-SPECIFIC TRANSCRIPTION REGULATOR ATNN-RELATED"/>
    <property type="match status" value="1"/>
</dbReference>
<dbReference type="GO" id="GO:0000981">
    <property type="term" value="F:DNA-binding transcription factor activity, RNA polymerase II-specific"/>
    <property type="evidence" value="ECO:0007669"/>
    <property type="project" value="InterPro"/>
</dbReference>
<evidence type="ECO:0000313" key="9">
    <source>
        <dbReference type="EMBL" id="KAG4411577.1"/>
    </source>
</evidence>
<feature type="region of interest" description="Disordered" evidence="7">
    <location>
        <begin position="40"/>
        <end position="70"/>
    </location>
</feature>
<protein>
    <recommendedName>
        <fullName evidence="8">Zn(2)-C6 fungal-type domain-containing protein</fullName>
    </recommendedName>
</protein>
<evidence type="ECO:0000256" key="2">
    <source>
        <dbReference type="ARBA" id="ARBA00022833"/>
    </source>
</evidence>
<organism evidence="9 10">
    <name type="scientific">Cadophora malorum</name>
    <dbReference type="NCBI Taxonomy" id="108018"/>
    <lineage>
        <taxon>Eukaryota</taxon>
        <taxon>Fungi</taxon>
        <taxon>Dikarya</taxon>
        <taxon>Ascomycota</taxon>
        <taxon>Pezizomycotina</taxon>
        <taxon>Leotiomycetes</taxon>
        <taxon>Helotiales</taxon>
        <taxon>Ploettnerulaceae</taxon>
        <taxon>Cadophora</taxon>
    </lineage>
</organism>
<keyword evidence="10" id="KW-1185">Reference proteome</keyword>
<feature type="domain" description="Zn(2)-C6 fungal-type" evidence="8">
    <location>
        <begin position="72"/>
        <end position="100"/>
    </location>
</feature>
<keyword evidence="6" id="KW-0539">Nucleus</keyword>
<keyword evidence="2" id="KW-0862">Zinc</keyword>
<keyword evidence="3" id="KW-0805">Transcription regulation</keyword>
<dbReference type="SMART" id="SM00066">
    <property type="entry name" value="GAL4"/>
    <property type="match status" value="1"/>
</dbReference>
<dbReference type="InterPro" id="IPR052360">
    <property type="entry name" value="Transcr_Regulatory_Proteins"/>
</dbReference>
<dbReference type="CDD" id="cd00067">
    <property type="entry name" value="GAL4"/>
    <property type="match status" value="1"/>
</dbReference>
<keyword evidence="4" id="KW-0238">DNA-binding</keyword>
<feature type="compositionally biased region" description="Polar residues" evidence="7">
    <location>
        <begin position="40"/>
        <end position="53"/>
    </location>
</feature>
<accession>A0A8H7T1M8</accession>
<dbReference type="Proteomes" id="UP000664132">
    <property type="component" value="Unassembled WGS sequence"/>
</dbReference>
<evidence type="ECO:0000313" key="10">
    <source>
        <dbReference type="Proteomes" id="UP000664132"/>
    </source>
</evidence>
<proteinExistence type="predicted"/>
<dbReference type="Gene3D" id="4.10.240.10">
    <property type="entry name" value="Zn(2)-C6 fungal-type DNA-binding domain"/>
    <property type="match status" value="1"/>
</dbReference>
<evidence type="ECO:0000256" key="5">
    <source>
        <dbReference type="ARBA" id="ARBA00023163"/>
    </source>
</evidence>
<evidence type="ECO:0000259" key="8">
    <source>
        <dbReference type="PROSITE" id="PS50048"/>
    </source>
</evidence>